<feature type="compositionally biased region" description="Polar residues" evidence="1">
    <location>
        <begin position="315"/>
        <end position="326"/>
    </location>
</feature>
<evidence type="ECO:0000313" key="3">
    <source>
        <dbReference type="Proteomes" id="UP000002668"/>
    </source>
</evidence>
<accession>E5ADR2</accession>
<dbReference type="InParanoid" id="E5ADR2"/>
<sequence length="468" mass="52700">MVRYRVAFMTGCGIPHRFLPGLQPSRIHESKVVCTHRASRIEGSSHSHRKHAHRETPPGLAHPSAATCLFYVEQAHIYGRLLRTCIMNGHVGARMTVREFMSRYPDKAFDYLVRHFEDDPRVQAEINGYLTHPESGQSQSYELSRNQKGSYSTSPVDSHHHVLQLRHLKLHVPLRKNDTLEVPISRSAAPGVYTEVPVSYSIELTWLRSGADMTHKTTFHVVVSNLLDIDVLLGEGETGEYSSGSQPNNLPQTSRDFSHVSRGSSGNIPGYAQTPPVPSWHRSATCTTTDDSSTTTVQHQPSQHYQQPPPFLQPIFNQYKSPQHSSPIIKHPPRPTTQIDTSRSAQTPAVLAASTHQTSDPNAPISRIRLFLEWGRTPILLWLDLCASGDAFFQAFQKLALQRKRTLDRAETVLYLRQNKDGVDDEEYPLSLDEEELDADWGSTVAWLMENRRDKPPHIHGRVEVGEG</sequence>
<dbReference type="EMBL" id="FP929139">
    <property type="protein sequence ID" value="CBY01351.1"/>
    <property type="molecule type" value="Genomic_DNA"/>
</dbReference>
<feature type="region of interest" description="Disordered" evidence="1">
    <location>
        <begin position="238"/>
        <end position="347"/>
    </location>
</feature>
<proteinExistence type="predicted"/>
<dbReference type="AlphaFoldDB" id="E5ADR2"/>
<dbReference type="OMA" id="GRTHRTD"/>
<feature type="region of interest" description="Disordered" evidence="1">
    <location>
        <begin position="131"/>
        <end position="156"/>
    </location>
</feature>
<reference evidence="3" key="1">
    <citation type="journal article" date="2011" name="Nat. Commun.">
        <title>Effector diversification within compartments of the Leptosphaeria maculans genome affected by Repeat-Induced Point mutations.</title>
        <authorList>
            <person name="Rouxel T."/>
            <person name="Grandaubert J."/>
            <person name="Hane J.K."/>
            <person name="Hoede C."/>
            <person name="van de Wouw A.P."/>
            <person name="Couloux A."/>
            <person name="Dominguez V."/>
            <person name="Anthouard V."/>
            <person name="Bally P."/>
            <person name="Bourras S."/>
            <person name="Cozijnsen A.J."/>
            <person name="Ciuffetti L.M."/>
            <person name="Degrave A."/>
            <person name="Dilmaghani A."/>
            <person name="Duret L."/>
            <person name="Fudal I."/>
            <person name="Goodwin S.B."/>
            <person name="Gout L."/>
            <person name="Glaser N."/>
            <person name="Linglin J."/>
            <person name="Kema G.H.J."/>
            <person name="Lapalu N."/>
            <person name="Lawrence C.B."/>
            <person name="May K."/>
            <person name="Meyer M."/>
            <person name="Ollivier B."/>
            <person name="Poulain J."/>
            <person name="Schoch C.L."/>
            <person name="Simon A."/>
            <person name="Spatafora J.W."/>
            <person name="Stachowiak A."/>
            <person name="Turgeon B.G."/>
            <person name="Tyler B.M."/>
            <person name="Vincent D."/>
            <person name="Weissenbach J."/>
            <person name="Amselem J."/>
            <person name="Quesneville H."/>
            <person name="Oliver R.P."/>
            <person name="Wincker P."/>
            <person name="Balesdent M.-H."/>
            <person name="Howlett B.J."/>
        </authorList>
    </citation>
    <scope>NUCLEOTIDE SEQUENCE [LARGE SCALE GENOMIC DNA]</scope>
    <source>
        <strain evidence="3">JN3 / isolate v23.1.3 / race Av1-4-5-6-7-8</strain>
    </source>
</reference>
<protein>
    <submittedName>
        <fullName evidence="2">Predicted protein</fullName>
    </submittedName>
</protein>
<feature type="compositionally biased region" description="Polar residues" evidence="1">
    <location>
        <begin position="336"/>
        <end position="347"/>
    </location>
</feature>
<feature type="compositionally biased region" description="Polar residues" evidence="1">
    <location>
        <begin position="134"/>
        <end position="156"/>
    </location>
</feature>
<gene>
    <name evidence="2" type="ORF">LEMA_P001380.1</name>
</gene>
<name>E5ADR2_LEPMJ</name>
<evidence type="ECO:0000256" key="1">
    <source>
        <dbReference type="SAM" id="MobiDB-lite"/>
    </source>
</evidence>
<dbReference type="OrthoDB" id="3677625at2759"/>
<organism evidence="2 3">
    <name type="scientific">Leptosphaeria maculans (strain JN3 / isolate v23.1.3 / race Av1-4-5-6-7-8)</name>
    <name type="common">Blackleg fungus</name>
    <name type="synonym">Phoma lingam</name>
    <dbReference type="NCBI Taxonomy" id="985895"/>
    <lineage>
        <taxon>Eukaryota</taxon>
        <taxon>Fungi</taxon>
        <taxon>Dikarya</taxon>
        <taxon>Ascomycota</taxon>
        <taxon>Pezizomycotina</taxon>
        <taxon>Dothideomycetes</taxon>
        <taxon>Pleosporomycetidae</taxon>
        <taxon>Pleosporales</taxon>
        <taxon>Pleosporineae</taxon>
        <taxon>Leptosphaeriaceae</taxon>
        <taxon>Plenodomus</taxon>
        <taxon>Plenodomus lingam/Leptosphaeria maculans species complex</taxon>
    </lineage>
</organism>
<dbReference type="eggNOG" id="ENOG502RHWN">
    <property type="taxonomic scope" value="Eukaryota"/>
</dbReference>
<feature type="compositionally biased region" description="Polar residues" evidence="1">
    <location>
        <begin position="246"/>
        <end position="267"/>
    </location>
</feature>
<feature type="region of interest" description="Disordered" evidence="1">
    <location>
        <begin position="40"/>
        <end position="59"/>
    </location>
</feature>
<feature type="compositionally biased region" description="Low complexity" evidence="1">
    <location>
        <begin position="285"/>
        <end position="306"/>
    </location>
</feature>
<dbReference type="Proteomes" id="UP000002668">
    <property type="component" value="Genome"/>
</dbReference>
<evidence type="ECO:0000313" key="2">
    <source>
        <dbReference type="EMBL" id="CBY01351.1"/>
    </source>
</evidence>
<dbReference type="VEuPathDB" id="FungiDB:LEMA_P001380.1"/>
<keyword evidence="3" id="KW-1185">Reference proteome</keyword>
<dbReference type="HOGENOM" id="CLU_584032_0_0_1"/>